<protein>
    <submittedName>
        <fullName evidence="7">Transposase, IS605 OrfB family, central region</fullName>
    </submittedName>
</protein>
<dbReference type="GO" id="GO:0006310">
    <property type="term" value="P:DNA recombination"/>
    <property type="evidence" value="ECO:0007669"/>
    <property type="project" value="UniProtKB-KW"/>
</dbReference>
<dbReference type="EMBL" id="FQXJ01000007">
    <property type="protein sequence ID" value="SHI05593.1"/>
    <property type="molecule type" value="Genomic_DNA"/>
</dbReference>
<keyword evidence="2" id="KW-0815">Transposition</keyword>
<feature type="domain" description="Probable transposase IS891/IS1136/IS1341" evidence="5">
    <location>
        <begin position="1"/>
        <end position="39"/>
    </location>
</feature>
<evidence type="ECO:0000313" key="7">
    <source>
        <dbReference type="EMBL" id="SHI05593.1"/>
    </source>
</evidence>
<gene>
    <name evidence="7" type="ORF">SAMN02746098_02175</name>
</gene>
<comment type="similarity">
    <text evidence="1">In the C-terminal section; belongs to the transposase 35 family.</text>
</comment>
<dbReference type="InterPro" id="IPR010095">
    <property type="entry name" value="Cas12f1-like_TNB"/>
</dbReference>
<evidence type="ECO:0000256" key="1">
    <source>
        <dbReference type="ARBA" id="ARBA00008761"/>
    </source>
</evidence>
<feature type="domain" description="Cas12f1-like TNB" evidence="6">
    <location>
        <begin position="52"/>
        <end position="119"/>
    </location>
</feature>
<sequence>MHEKVANCRRDFLHKRSRELVDSYDAIVIEDLNMKTMSQCLNLGKSVSDNAWGMFTTFLKYKLENEGKLLVKVDKWFPSSKTCHYCGEINKELELSDKEWTCSACGCTIDRDYNASKNIRDEGLRLLALIA</sequence>
<organism evidence="7 8">
    <name type="scientific">Desulfosporosinus lacus DSM 15449</name>
    <dbReference type="NCBI Taxonomy" id="1121420"/>
    <lineage>
        <taxon>Bacteria</taxon>
        <taxon>Bacillati</taxon>
        <taxon>Bacillota</taxon>
        <taxon>Clostridia</taxon>
        <taxon>Eubacteriales</taxon>
        <taxon>Desulfitobacteriaceae</taxon>
        <taxon>Desulfosporosinus</taxon>
    </lineage>
</organism>
<keyword evidence="4" id="KW-0233">DNA recombination</keyword>
<dbReference type="Pfam" id="PF07282">
    <property type="entry name" value="Cas12f1-like_TNB"/>
    <property type="match status" value="1"/>
</dbReference>
<evidence type="ECO:0000256" key="3">
    <source>
        <dbReference type="ARBA" id="ARBA00023125"/>
    </source>
</evidence>
<dbReference type="GO" id="GO:0003677">
    <property type="term" value="F:DNA binding"/>
    <property type="evidence" value="ECO:0007669"/>
    <property type="project" value="UniProtKB-KW"/>
</dbReference>
<accession>A0A1M5Y274</accession>
<evidence type="ECO:0000256" key="4">
    <source>
        <dbReference type="ARBA" id="ARBA00023172"/>
    </source>
</evidence>
<dbReference type="Proteomes" id="UP000183954">
    <property type="component" value="Unassembled WGS sequence"/>
</dbReference>
<dbReference type="AlphaFoldDB" id="A0A1M5Y274"/>
<evidence type="ECO:0000313" key="8">
    <source>
        <dbReference type="Proteomes" id="UP000183954"/>
    </source>
</evidence>
<keyword evidence="3" id="KW-0238">DNA-binding</keyword>
<keyword evidence="8" id="KW-1185">Reference proteome</keyword>
<evidence type="ECO:0000259" key="5">
    <source>
        <dbReference type="Pfam" id="PF01385"/>
    </source>
</evidence>
<dbReference type="STRING" id="1121420.SAMN02746098_02175"/>
<dbReference type="GO" id="GO:0032196">
    <property type="term" value="P:transposition"/>
    <property type="evidence" value="ECO:0007669"/>
    <property type="project" value="UniProtKB-KW"/>
</dbReference>
<dbReference type="NCBIfam" id="NF040570">
    <property type="entry name" value="guided_TnpB"/>
    <property type="match status" value="1"/>
</dbReference>
<name>A0A1M5Y274_9FIRM</name>
<dbReference type="InterPro" id="IPR001959">
    <property type="entry name" value="Transposase"/>
</dbReference>
<dbReference type="Pfam" id="PF01385">
    <property type="entry name" value="OrfB_IS605"/>
    <property type="match status" value="1"/>
</dbReference>
<evidence type="ECO:0000256" key="2">
    <source>
        <dbReference type="ARBA" id="ARBA00022578"/>
    </source>
</evidence>
<proteinExistence type="inferred from homology"/>
<reference evidence="8" key="1">
    <citation type="submission" date="2016-11" db="EMBL/GenBank/DDBJ databases">
        <authorList>
            <person name="Varghese N."/>
            <person name="Submissions S."/>
        </authorList>
    </citation>
    <scope>NUCLEOTIDE SEQUENCE [LARGE SCALE GENOMIC DNA]</scope>
    <source>
        <strain evidence="8">DSM 15449</strain>
    </source>
</reference>
<dbReference type="NCBIfam" id="TIGR01766">
    <property type="entry name" value="IS200/IS605 family accessory protein TnpB-like domain"/>
    <property type="match status" value="1"/>
</dbReference>
<evidence type="ECO:0000259" key="6">
    <source>
        <dbReference type="Pfam" id="PF07282"/>
    </source>
</evidence>